<feature type="compositionally biased region" description="Pro residues" evidence="1">
    <location>
        <begin position="1"/>
        <end position="11"/>
    </location>
</feature>
<gene>
    <name evidence="2" type="ORF">FA09DRAFT_340760</name>
</gene>
<keyword evidence="3" id="KW-1185">Reference proteome</keyword>
<protein>
    <recommendedName>
        <fullName evidence="4">PIN domain-containing protein</fullName>
    </recommendedName>
</protein>
<feature type="compositionally biased region" description="Pro residues" evidence="1">
    <location>
        <begin position="120"/>
        <end position="130"/>
    </location>
</feature>
<evidence type="ECO:0000256" key="1">
    <source>
        <dbReference type="SAM" id="MobiDB-lite"/>
    </source>
</evidence>
<evidence type="ECO:0000313" key="2">
    <source>
        <dbReference type="EMBL" id="PWN95817.1"/>
    </source>
</evidence>
<feature type="compositionally biased region" description="Low complexity" evidence="1">
    <location>
        <begin position="409"/>
        <end position="440"/>
    </location>
</feature>
<evidence type="ECO:0000313" key="3">
    <source>
        <dbReference type="Proteomes" id="UP000245946"/>
    </source>
</evidence>
<feature type="region of interest" description="Disordered" evidence="1">
    <location>
        <begin position="1"/>
        <end position="38"/>
    </location>
</feature>
<dbReference type="Proteomes" id="UP000245946">
    <property type="component" value="Unassembled WGS sequence"/>
</dbReference>
<feature type="compositionally biased region" description="Low complexity" evidence="1">
    <location>
        <begin position="102"/>
        <end position="111"/>
    </location>
</feature>
<organism evidence="2 3">
    <name type="scientific">Tilletiopsis washingtonensis</name>
    <dbReference type="NCBI Taxonomy" id="58919"/>
    <lineage>
        <taxon>Eukaryota</taxon>
        <taxon>Fungi</taxon>
        <taxon>Dikarya</taxon>
        <taxon>Basidiomycota</taxon>
        <taxon>Ustilaginomycotina</taxon>
        <taxon>Exobasidiomycetes</taxon>
        <taxon>Entylomatales</taxon>
        <taxon>Entylomatales incertae sedis</taxon>
        <taxon>Tilletiopsis</taxon>
    </lineage>
</organism>
<accession>A0A316Z204</accession>
<dbReference type="EMBL" id="KZ819302">
    <property type="protein sequence ID" value="PWN95817.1"/>
    <property type="molecule type" value="Genomic_DNA"/>
</dbReference>
<dbReference type="Gene3D" id="3.40.50.1010">
    <property type="entry name" value="5'-nuclease"/>
    <property type="match status" value="1"/>
</dbReference>
<name>A0A316Z204_9BASI</name>
<dbReference type="OrthoDB" id="69928at2759"/>
<feature type="compositionally biased region" description="Pro residues" evidence="1">
    <location>
        <begin position="375"/>
        <end position="387"/>
    </location>
</feature>
<reference evidence="2 3" key="1">
    <citation type="journal article" date="2018" name="Mol. Biol. Evol.">
        <title>Broad Genomic Sampling Reveals a Smut Pathogenic Ancestry of the Fungal Clade Ustilaginomycotina.</title>
        <authorList>
            <person name="Kijpornyongpan T."/>
            <person name="Mondo S.J."/>
            <person name="Barry K."/>
            <person name="Sandor L."/>
            <person name="Lee J."/>
            <person name="Lipzen A."/>
            <person name="Pangilinan J."/>
            <person name="LaButti K."/>
            <person name="Hainaut M."/>
            <person name="Henrissat B."/>
            <person name="Grigoriev I.V."/>
            <person name="Spatafora J.W."/>
            <person name="Aime M.C."/>
        </authorList>
    </citation>
    <scope>NUCLEOTIDE SEQUENCE [LARGE SCALE GENOMIC DNA]</scope>
    <source>
        <strain evidence="2 3">MCA 4186</strain>
    </source>
</reference>
<dbReference type="AlphaFoldDB" id="A0A316Z204"/>
<dbReference type="RefSeq" id="XP_025596096.1">
    <property type="nucleotide sequence ID" value="XM_025744353.1"/>
</dbReference>
<feature type="compositionally biased region" description="Low complexity" evidence="1">
    <location>
        <begin position="12"/>
        <end position="25"/>
    </location>
</feature>
<feature type="compositionally biased region" description="Gly residues" evidence="1">
    <location>
        <begin position="312"/>
        <end position="321"/>
    </location>
</feature>
<proteinExistence type="predicted"/>
<feature type="region of interest" description="Disordered" evidence="1">
    <location>
        <begin position="305"/>
        <end position="332"/>
    </location>
</feature>
<feature type="region of interest" description="Disordered" evidence="1">
    <location>
        <begin position="365"/>
        <end position="449"/>
    </location>
</feature>
<feature type="region of interest" description="Disordered" evidence="1">
    <location>
        <begin position="67"/>
        <end position="130"/>
    </location>
</feature>
<evidence type="ECO:0008006" key="4">
    <source>
        <dbReference type="Google" id="ProtNLM"/>
    </source>
</evidence>
<dbReference type="GeneID" id="37271897"/>
<sequence>MPPLSHAPPPGASSSSASSAPAAAAPEEHDDAKAQRHAALARQMGAMFLQHRVSELEADVLHLAHAPPPRRPLAARREGGAGAGMLRGSGAARPRMPPPGAAPSQPQQQQRRTLHTSAVPRPPAAPQLPQPPLLLLDASVLVYSLRSVHEWLKRAEAAQCRLVVPTEVITTLDVLKKGTHALNVAARNATRFLEERIGGPGAQYGLVPQAAAATAGPPMSLAEADAMRMACDSSTITLDADAAAALPSKHAGWATDGGEQDLSLRRANAAHRAVLLLALSLPDHVLAVASPPATLASTTTTPLAKVAHSHGDGGGGGGVGSGVLSEERPRWSERVDGARATRLAQAHGVQTLSCPTARSWLELDAHSPASSSASLPPPPSKTQPPAQPRRAGDEVAAPAAAAPDERLGRAATPVAARDRAAATTPEPASSADAAAEAQAASRPRIIFAE</sequence>
<dbReference type="STRING" id="58919.A0A316Z204"/>